<accession>A0A8J7P9B0</accession>
<sequence>MSSANLVKAIDTSDTYPRISAMELTLLGSSHPNDSLGDRLSRLEVKAFGKASTGDLSDRTDKLQDYVESKLKKPVVAPDPGYVSDERADKLDSTGQPSQAGSSEYASTKYPRVTALEEAILGQNYDADGADLNKRLSRMEVKVFGQALEKNSLGDRTDALEDYAEKKLHKNILGQSEAPQNGMPGQATGGGGTNVLSKVGNALFGIPPAGTQGQQGPSFFIPGFGPFAGVRVQPKSALQQQQQVGDDDDTPKKPALSKADEDAINSTEPPPASARLITKVSWCEKRVFGMVYQDKHLTERLDFLNNALKFDPGQKGMALMDDVDKLMQAAQKIPAR</sequence>
<reference evidence="2" key="1">
    <citation type="submission" date="2021-02" db="EMBL/GenBank/DDBJ databases">
        <title>Genome-Resolved Metagenomics of a Microbial Community Performing Photosynthetic Biological Nutrient Removal.</title>
        <authorList>
            <person name="Mcdaniel E.A."/>
        </authorList>
    </citation>
    <scope>NUCLEOTIDE SEQUENCE</scope>
    <source>
        <strain evidence="2">UWPOB_OBS1</strain>
    </source>
</reference>
<dbReference type="AlphaFoldDB" id="A0A8J7P9B0"/>
<gene>
    <name evidence="2" type="ORF">J0M35_20490</name>
</gene>
<feature type="region of interest" description="Disordered" evidence="1">
    <location>
        <begin position="75"/>
        <end position="107"/>
    </location>
</feature>
<feature type="region of interest" description="Disordered" evidence="1">
    <location>
        <begin position="233"/>
        <end position="273"/>
    </location>
</feature>
<protein>
    <submittedName>
        <fullName evidence="2">Uncharacterized protein</fullName>
    </submittedName>
</protein>
<evidence type="ECO:0000313" key="3">
    <source>
        <dbReference type="Proteomes" id="UP000664277"/>
    </source>
</evidence>
<proteinExistence type="predicted"/>
<evidence type="ECO:0000256" key="1">
    <source>
        <dbReference type="SAM" id="MobiDB-lite"/>
    </source>
</evidence>
<dbReference type="EMBL" id="JAFLCK010000052">
    <property type="protein sequence ID" value="MBN8662759.1"/>
    <property type="molecule type" value="Genomic_DNA"/>
</dbReference>
<feature type="compositionally biased region" description="Polar residues" evidence="1">
    <location>
        <begin position="93"/>
        <end position="106"/>
    </location>
</feature>
<evidence type="ECO:0000313" key="2">
    <source>
        <dbReference type="EMBL" id="MBN8662759.1"/>
    </source>
</evidence>
<name>A0A8J7P9B0_9BACT</name>
<dbReference type="Proteomes" id="UP000664277">
    <property type="component" value="Unassembled WGS sequence"/>
</dbReference>
<organism evidence="2 3">
    <name type="scientific">Candidatus Obscuribacter phosphatis</name>
    <dbReference type="NCBI Taxonomy" id="1906157"/>
    <lineage>
        <taxon>Bacteria</taxon>
        <taxon>Bacillati</taxon>
        <taxon>Candidatus Melainabacteria</taxon>
        <taxon>Candidatus Obscuribacterales</taxon>
        <taxon>Candidatus Obscuribacteraceae</taxon>
        <taxon>Candidatus Obscuribacter</taxon>
    </lineage>
</organism>
<feature type="region of interest" description="Disordered" evidence="1">
    <location>
        <begin position="172"/>
        <end position="193"/>
    </location>
</feature>
<comment type="caution">
    <text evidence="2">The sequence shown here is derived from an EMBL/GenBank/DDBJ whole genome shotgun (WGS) entry which is preliminary data.</text>
</comment>